<proteinExistence type="predicted"/>
<dbReference type="OMA" id="ESHECLC"/>
<name>A0A0D1DV75_MYCMD</name>
<gene>
    <name evidence="2" type="ORF">UMAG_05436</name>
</gene>
<sequence>MTKTRGKKNAHTGSVRGKTPPVEPQAVSAPPPVDREQRIISNEPFHPANDSPRTKQAKQSVNRLKQLDIWDPLTSVHRKLCSLDDPDFTTNATTFVDLIFKAHAELKDIIPEFKSITDKPRLATVARNVYSNLAAEIASYSDVDKALSLVLVHVARTLPAPKLSQEDIEDNAHTSAQFGCAYYGNTPDRFLESVTEHDRKFNELDPSKGKIYLRGTSIVQSSGTGKSRMVYECRHRTPLLYVCVRPTTADGLAMKGYPLADRGVRAFFEEAQKTHKDLCNLQIACFLGAWFSELAQRLAKLPTQQQKHDYLMQLNRLDNNAGENPQRIDFFLTVSELASDTLADADRSLNDRDDDLFGHYIRSPLRRLESEMKAIITHMNSLSPHHTASATLPVLVAFDDYVELNVDGVDEVNNPVKSLRRAWNYITRLQSCAGTPNFFLLLIGTSFEASRLF</sequence>
<accession>A0A0D1DV75</accession>
<keyword evidence="3" id="KW-1185">Reference proteome</keyword>
<dbReference type="Proteomes" id="UP000000561">
    <property type="component" value="Chromosome 18"/>
</dbReference>
<dbReference type="EMBL" id="CM003157">
    <property type="protein sequence ID" value="KIS66445.1"/>
    <property type="molecule type" value="Genomic_DNA"/>
</dbReference>
<organism evidence="2 3">
    <name type="scientific">Mycosarcoma maydis</name>
    <name type="common">Corn smut fungus</name>
    <name type="synonym">Ustilago maydis</name>
    <dbReference type="NCBI Taxonomy" id="5270"/>
    <lineage>
        <taxon>Eukaryota</taxon>
        <taxon>Fungi</taxon>
        <taxon>Dikarya</taxon>
        <taxon>Basidiomycota</taxon>
        <taxon>Ustilaginomycotina</taxon>
        <taxon>Ustilaginomycetes</taxon>
        <taxon>Ustilaginales</taxon>
        <taxon>Ustilaginaceae</taxon>
        <taxon>Mycosarcoma</taxon>
    </lineage>
</organism>
<feature type="compositionally biased region" description="Basic residues" evidence="1">
    <location>
        <begin position="1"/>
        <end position="10"/>
    </location>
</feature>
<dbReference type="VEuPathDB" id="FungiDB:UMAG_05436"/>
<dbReference type="PANTHER" id="PTHR33266">
    <property type="entry name" value="CHROMOSOME 15, WHOLE GENOME SHOTGUN SEQUENCE"/>
    <property type="match status" value="1"/>
</dbReference>
<dbReference type="InParanoid" id="A0A0D1DV75"/>
<feature type="region of interest" description="Disordered" evidence="1">
    <location>
        <begin position="1"/>
        <end position="56"/>
    </location>
</feature>
<evidence type="ECO:0000313" key="2">
    <source>
        <dbReference type="EMBL" id="KIS66445.1"/>
    </source>
</evidence>
<dbReference type="RefSeq" id="XP_011391786.1">
    <property type="nucleotide sequence ID" value="XM_011393484.1"/>
</dbReference>
<dbReference type="PANTHER" id="PTHR33266:SF1">
    <property type="entry name" value="F-BOX DOMAIN-CONTAINING PROTEIN"/>
    <property type="match status" value="1"/>
</dbReference>
<reference evidence="2 3" key="1">
    <citation type="journal article" date="2006" name="Nature">
        <title>Insights from the genome of the biotrophic fungal plant pathogen Ustilago maydis.</title>
        <authorList>
            <person name="Kamper J."/>
            <person name="Kahmann R."/>
            <person name="Bolker M."/>
            <person name="Ma L.J."/>
            <person name="Brefort T."/>
            <person name="Saville B.J."/>
            <person name="Banuett F."/>
            <person name="Kronstad J.W."/>
            <person name="Gold S.E."/>
            <person name="Muller O."/>
            <person name="Perlin M.H."/>
            <person name="Wosten H.A."/>
            <person name="de Vries R."/>
            <person name="Ruiz-Herrera J."/>
            <person name="Reynaga-Pena C.G."/>
            <person name="Snetselaar K."/>
            <person name="McCann M."/>
            <person name="Perez-Martin J."/>
            <person name="Feldbrugge M."/>
            <person name="Basse C.W."/>
            <person name="Steinberg G."/>
            <person name="Ibeas J.I."/>
            <person name="Holloman W."/>
            <person name="Guzman P."/>
            <person name="Farman M."/>
            <person name="Stajich J.E."/>
            <person name="Sentandreu R."/>
            <person name="Gonzalez-Prieto J.M."/>
            <person name="Kennell J.C."/>
            <person name="Molina L."/>
            <person name="Schirawski J."/>
            <person name="Mendoza-Mendoza A."/>
            <person name="Greilinger D."/>
            <person name="Munch K."/>
            <person name="Rossel N."/>
            <person name="Scherer M."/>
            <person name="Vranes M."/>
            <person name="Ladendorf O."/>
            <person name="Vincon V."/>
            <person name="Fuchs U."/>
            <person name="Sandrock B."/>
            <person name="Meng S."/>
            <person name="Ho E.C."/>
            <person name="Cahill M.J."/>
            <person name="Boyce K.J."/>
            <person name="Klose J."/>
            <person name="Klosterman S.J."/>
            <person name="Deelstra H.J."/>
            <person name="Ortiz-Castellanos L."/>
            <person name="Li W."/>
            <person name="Sanchez-Alonso P."/>
            <person name="Schreier P.H."/>
            <person name="Hauser-Hahn I."/>
            <person name="Vaupel M."/>
            <person name="Koopmann E."/>
            <person name="Friedrich G."/>
            <person name="Voss H."/>
            <person name="Schluter T."/>
            <person name="Margolis J."/>
            <person name="Platt D."/>
            <person name="Swimmer C."/>
            <person name="Gnirke A."/>
            <person name="Chen F."/>
            <person name="Vysotskaia V."/>
            <person name="Mannhaupt G."/>
            <person name="Guldener U."/>
            <person name="Munsterkotter M."/>
            <person name="Haase D."/>
            <person name="Oesterheld M."/>
            <person name="Mewes H.W."/>
            <person name="Mauceli E.W."/>
            <person name="DeCaprio D."/>
            <person name="Wade C.M."/>
            <person name="Butler J."/>
            <person name="Young S."/>
            <person name="Jaffe D.B."/>
            <person name="Calvo S."/>
            <person name="Nusbaum C."/>
            <person name="Galagan J."/>
            <person name="Birren B.W."/>
        </authorList>
    </citation>
    <scope>NUCLEOTIDE SEQUENCE [LARGE SCALE GENOMIC DNA]</scope>
    <source>
        <strain evidence="3">DSM 14603 / FGSC 9021 / UM521</strain>
    </source>
</reference>
<dbReference type="GeneID" id="23565335"/>
<protein>
    <submittedName>
        <fullName evidence="2">Uncharacterized protein</fullName>
    </submittedName>
</protein>
<evidence type="ECO:0000313" key="3">
    <source>
        <dbReference type="Proteomes" id="UP000000561"/>
    </source>
</evidence>
<dbReference type="KEGG" id="uma:UMAG_05436"/>
<evidence type="ECO:0000256" key="1">
    <source>
        <dbReference type="SAM" id="MobiDB-lite"/>
    </source>
</evidence>
<dbReference type="AlphaFoldDB" id="A0A0D1DV75"/>
<dbReference type="OrthoDB" id="2556301at2759"/>